<dbReference type="InterPro" id="IPR032436">
    <property type="entry name" value="URB1_C"/>
</dbReference>
<dbReference type="InterPro" id="IPR039844">
    <property type="entry name" value="URB1"/>
</dbReference>
<evidence type="ECO:0000259" key="1">
    <source>
        <dbReference type="Pfam" id="PF16201"/>
    </source>
</evidence>
<protein>
    <submittedName>
        <fullName evidence="3">NopRA1 domain-containing protein</fullName>
    </submittedName>
</protein>
<evidence type="ECO:0000313" key="3">
    <source>
        <dbReference type="WBParaSite" id="MhA1_Contig1067.frz3.gene9"/>
    </source>
</evidence>
<organism evidence="2 3">
    <name type="scientific">Meloidogyne hapla</name>
    <name type="common">Root-knot nematode worm</name>
    <dbReference type="NCBI Taxonomy" id="6305"/>
    <lineage>
        <taxon>Eukaryota</taxon>
        <taxon>Metazoa</taxon>
        <taxon>Ecdysozoa</taxon>
        <taxon>Nematoda</taxon>
        <taxon>Chromadorea</taxon>
        <taxon>Rhabditida</taxon>
        <taxon>Tylenchina</taxon>
        <taxon>Tylenchomorpha</taxon>
        <taxon>Tylenchoidea</taxon>
        <taxon>Meloidogynidae</taxon>
        <taxon>Meloidogyninae</taxon>
        <taxon>Meloidogyne</taxon>
    </lineage>
</organism>
<proteinExistence type="predicted"/>
<feature type="domain" description="URB1 C-terminal" evidence="1">
    <location>
        <begin position="222"/>
        <end position="362"/>
    </location>
</feature>
<dbReference type="Pfam" id="PF16201">
    <property type="entry name" value="NopRA1"/>
    <property type="match status" value="1"/>
</dbReference>
<accession>A0A1I8AYS5</accession>
<dbReference type="GO" id="GO:0000463">
    <property type="term" value="P:maturation of LSU-rRNA from tricistronic rRNA transcript (SSU-rRNA, 5.8S rRNA, LSU-rRNA)"/>
    <property type="evidence" value="ECO:0007669"/>
    <property type="project" value="TreeGrafter"/>
</dbReference>
<dbReference type="GO" id="GO:0005730">
    <property type="term" value="C:nucleolus"/>
    <property type="evidence" value="ECO:0007669"/>
    <property type="project" value="TreeGrafter"/>
</dbReference>
<evidence type="ECO:0000313" key="2">
    <source>
        <dbReference type="Proteomes" id="UP000095281"/>
    </source>
</evidence>
<reference evidence="3" key="1">
    <citation type="submission" date="2016-11" db="UniProtKB">
        <authorList>
            <consortium name="WormBaseParasite"/>
        </authorList>
    </citation>
    <scope>IDENTIFICATION</scope>
</reference>
<sequence>MGKKRKLNEENESKINGCLNSFKKPRTESFNKFDFIDQFNQFRSNLCSDEEIEFNLFKRLYDFLKMNIDKPKFISQIGPLCDIKFVSNLLCRYNCSLNQTDLLIFDILNLLENQMNINFSLISPLVFGKSSKKYYNDLIKYGNILHKKLTPEQVLEYFDQKIMWETLTKMTRFHHKKTKRNKRVIKIDEKFYDPRFVLRSLLQIVKMDSKFNYKIMITSNALSFCFASTSFYDSTLRSLAYAFLQNFQKRLKQQNEYFHQKLLFGFFIDFFKNSIFTVNQRASQFVSQFFARYSKIALTPTNPLYSPLTSFFIQKPFMDLESIPEFFKLFFSSSSENCKEERRWILRLIDDSIFDFNDYQILGKV</sequence>
<dbReference type="Proteomes" id="UP000095281">
    <property type="component" value="Unplaced"/>
</dbReference>
<dbReference type="AlphaFoldDB" id="A0A1I8AYS5"/>
<dbReference type="PANTHER" id="PTHR13500:SF0">
    <property type="entry name" value="NUCLEOLAR PRE-RIBOSOMAL-ASSOCIATED PROTEIN 1"/>
    <property type="match status" value="1"/>
</dbReference>
<dbReference type="PANTHER" id="PTHR13500">
    <property type="entry name" value="NUCLEOLAR PRERIBOSOMAL-ASSOCIATED PROTEIN 1"/>
    <property type="match status" value="1"/>
</dbReference>
<name>A0A1I8AYS5_MELHA</name>
<keyword evidence="2" id="KW-1185">Reference proteome</keyword>
<dbReference type="WBParaSite" id="MhA1_Contig1067.frz3.gene9">
    <property type="protein sequence ID" value="MhA1_Contig1067.frz3.gene9"/>
    <property type="gene ID" value="MhA1_Contig1067.frz3.gene9"/>
</dbReference>
<dbReference type="GO" id="GO:0000466">
    <property type="term" value="P:maturation of 5.8S rRNA from tricistronic rRNA transcript (SSU-rRNA, 5.8S rRNA, LSU-rRNA)"/>
    <property type="evidence" value="ECO:0007669"/>
    <property type="project" value="TreeGrafter"/>
</dbReference>